<comment type="caution">
    <text evidence="1">The sequence shown here is derived from an EMBL/GenBank/DDBJ whole genome shotgun (WGS) entry which is preliminary data.</text>
</comment>
<gene>
    <name evidence="1" type="ORF">RCL2_001307500</name>
</gene>
<proteinExistence type="predicted"/>
<name>A0A8H3LHB9_9GLOM</name>
<sequence>MTSSVKFILRRNLCEQKIGFSPISIGNETVTLAEEIKKQNTSELISFLKKQELGLSEEAIKILENEDITS</sequence>
<dbReference type="Proteomes" id="UP000615446">
    <property type="component" value="Unassembled WGS sequence"/>
</dbReference>
<organism evidence="1 2">
    <name type="scientific">Rhizophagus clarus</name>
    <dbReference type="NCBI Taxonomy" id="94130"/>
    <lineage>
        <taxon>Eukaryota</taxon>
        <taxon>Fungi</taxon>
        <taxon>Fungi incertae sedis</taxon>
        <taxon>Mucoromycota</taxon>
        <taxon>Glomeromycotina</taxon>
        <taxon>Glomeromycetes</taxon>
        <taxon>Glomerales</taxon>
        <taxon>Glomeraceae</taxon>
        <taxon>Rhizophagus</taxon>
    </lineage>
</organism>
<dbReference type="EMBL" id="BLAL01000160">
    <property type="protein sequence ID" value="GES85997.1"/>
    <property type="molecule type" value="Genomic_DNA"/>
</dbReference>
<evidence type="ECO:0000313" key="1">
    <source>
        <dbReference type="EMBL" id="GES85997.1"/>
    </source>
</evidence>
<evidence type="ECO:0000313" key="2">
    <source>
        <dbReference type="Proteomes" id="UP000615446"/>
    </source>
</evidence>
<accession>A0A8H3LHB9</accession>
<protein>
    <submittedName>
        <fullName evidence="1">Uncharacterized protein</fullName>
    </submittedName>
</protein>
<reference evidence="1" key="1">
    <citation type="submission" date="2019-10" db="EMBL/GenBank/DDBJ databases">
        <title>Conservation and host-specific expression of non-tandemly repeated heterogenous ribosome RNA gene in arbuscular mycorrhizal fungi.</title>
        <authorList>
            <person name="Maeda T."/>
            <person name="Kobayashi Y."/>
            <person name="Nakagawa T."/>
            <person name="Ezawa T."/>
            <person name="Yamaguchi K."/>
            <person name="Bino T."/>
            <person name="Nishimoto Y."/>
            <person name="Shigenobu S."/>
            <person name="Kawaguchi M."/>
        </authorList>
    </citation>
    <scope>NUCLEOTIDE SEQUENCE</scope>
    <source>
        <strain evidence="1">HR1</strain>
    </source>
</reference>
<dbReference type="AlphaFoldDB" id="A0A8H3LHB9"/>